<feature type="compositionally biased region" description="Basic and acidic residues" evidence="1">
    <location>
        <begin position="959"/>
        <end position="977"/>
    </location>
</feature>
<comment type="caution">
    <text evidence="3">The sequence shown here is derived from an EMBL/GenBank/DDBJ whole genome shotgun (WGS) entry which is preliminary data.</text>
</comment>
<dbReference type="EMBL" id="AVOT02009359">
    <property type="protein sequence ID" value="MBW0487942.1"/>
    <property type="molecule type" value="Genomic_DNA"/>
</dbReference>
<name>A0A9Q3CQF3_9BASI</name>
<dbReference type="InterPro" id="IPR051092">
    <property type="entry name" value="FYVE_RhoGEF_PH"/>
</dbReference>
<protein>
    <recommendedName>
        <fullName evidence="2">DH domain-containing protein</fullName>
    </recommendedName>
</protein>
<reference evidence="3" key="1">
    <citation type="submission" date="2021-03" db="EMBL/GenBank/DDBJ databases">
        <title>Draft genome sequence of rust myrtle Austropuccinia psidii MF-1, a brazilian biotype.</title>
        <authorList>
            <person name="Quecine M.C."/>
            <person name="Pachon D.M.R."/>
            <person name="Bonatelli M.L."/>
            <person name="Correr F.H."/>
            <person name="Franceschini L.M."/>
            <person name="Leite T.F."/>
            <person name="Margarido G.R.A."/>
            <person name="Almeida C.A."/>
            <person name="Ferrarezi J.A."/>
            <person name="Labate C.A."/>
        </authorList>
    </citation>
    <scope>NUCLEOTIDE SEQUENCE</scope>
    <source>
        <strain evidence="3">MF-1</strain>
    </source>
</reference>
<proteinExistence type="predicted"/>
<feature type="compositionally biased region" description="Low complexity" evidence="1">
    <location>
        <begin position="344"/>
        <end position="359"/>
    </location>
</feature>
<dbReference type="PANTHER" id="PTHR12673:SF159">
    <property type="entry name" value="LD03170P"/>
    <property type="match status" value="1"/>
</dbReference>
<dbReference type="PROSITE" id="PS50010">
    <property type="entry name" value="DH_2"/>
    <property type="match status" value="1"/>
</dbReference>
<feature type="region of interest" description="Disordered" evidence="1">
    <location>
        <begin position="557"/>
        <end position="581"/>
    </location>
</feature>
<dbReference type="Proteomes" id="UP000765509">
    <property type="component" value="Unassembled WGS sequence"/>
</dbReference>
<feature type="compositionally biased region" description="Polar residues" evidence="1">
    <location>
        <begin position="766"/>
        <end position="782"/>
    </location>
</feature>
<feature type="compositionally biased region" description="Basic and acidic residues" evidence="1">
    <location>
        <begin position="569"/>
        <end position="579"/>
    </location>
</feature>
<gene>
    <name evidence="3" type="ORF">O181_027657</name>
</gene>
<feature type="compositionally biased region" description="Polar residues" evidence="1">
    <location>
        <begin position="711"/>
        <end position="735"/>
    </location>
</feature>
<feature type="region of interest" description="Disordered" evidence="1">
    <location>
        <begin position="894"/>
        <end position="927"/>
    </location>
</feature>
<dbReference type="SMART" id="SM00325">
    <property type="entry name" value="RhoGEF"/>
    <property type="match status" value="1"/>
</dbReference>
<dbReference type="PANTHER" id="PTHR12673">
    <property type="entry name" value="FACIOGENITAL DYSPLASIA PROTEIN"/>
    <property type="match status" value="1"/>
</dbReference>
<dbReference type="OrthoDB" id="2501529at2759"/>
<dbReference type="SUPFAM" id="SSF48065">
    <property type="entry name" value="DBL homology domain (DH-domain)"/>
    <property type="match status" value="1"/>
</dbReference>
<feature type="region of interest" description="Disordered" evidence="1">
    <location>
        <begin position="959"/>
        <end position="1001"/>
    </location>
</feature>
<evidence type="ECO:0000256" key="1">
    <source>
        <dbReference type="SAM" id="MobiDB-lite"/>
    </source>
</evidence>
<evidence type="ECO:0000313" key="3">
    <source>
        <dbReference type="EMBL" id="MBW0487942.1"/>
    </source>
</evidence>
<evidence type="ECO:0000259" key="2">
    <source>
        <dbReference type="PROSITE" id="PS50010"/>
    </source>
</evidence>
<dbReference type="GO" id="GO:0005737">
    <property type="term" value="C:cytoplasm"/>
    <property type="evidence" value="ECO:0007669"/>
    <property type="project" value="TreeGrafter"/>
</dbReference>
<dbReference type="Pfam" id="PF00621">
    <property type="entry name" value="RhoGEF"/>
    <property type="match status" value="1"/>
</dbReference>
<feature type="region of interest" description="Disordered" evidence="1">
    <location>
        <begin position="711"/>
        <end position="737"/>
    </location>
</feature>
<dbReference type="InterPro" id="IPR000219">
    <property type="entry name" value="DH_dom"/>
</dbReference>
<feature type="region of interest" description="Disordered" evidence="1">
    <location>
        <begin position="312"/>
        <end position="362"/>
    </location>
</feature>
<organism evidence="3 4">
    <name type="scientific">Austropuccinia psidii MF-1</name>
    <dbReference type="NCBI Taxonomy" id="1389203"/>
    <lineage>
        <taxon>Eukaryota</taxon>
        <taxon>Fungi</taxon>
        <taxon>Dikarya</taxon>
        <taxon>Basidiomycota</taxon>
        <taxon>Pucciniomycotina</taxon>
        <taxon>Pucciniomycetes</taxon>
        <taxon>Pucciniales</taxon>
        <taxon>Sphaerophragmiaceae</taxon>
        <taxon>Austropuccinia</taxon>
    </lineage>
</organism>
<evidence type="ECO:0000313" key="4">
    <source>
        <dbReference type="Proteomes" id="UP000765509"/>
    </source>
</evidence>
<dbReference type="CDD" id="cd00160">
    <property type="entry name" value="RhoGEF"/>
    <property type="match status" value="1"/>
</dbReference>
<dbReference type="Gene3D" id="1.20.900.10">
    <property type="entry name" value="Dbl homology (DH) domain"/>
    <property type="match status" value="1"/>
</dbReference>
<accession>A0A9Q3CQF3</accession>
<sequence length="1724" mass="192247">MGPQTVAHDMMSHSDATSFVGVRTQEARGLGVSSCDDHPKSPAQPSHKYRWHRTATTDTAQSVVCSSIARLALYFESLATHSAQKLSMRFEIHCLVSEFWRGCKCNIVDGVHWDELSTCPDKPEARIFPNDRGKDIIARKLFSWCSPNFEEASQTDIRVCILLPHRLIACSAIHHSKSLLSTRSPSASSRGLVHRICLSNFKKNNLSYFKVTPNTHSTLYSTALSAYNVSKLLSSYAKSGIGRMWITLEQTTDSALASTPHPGPSSLTSTALEASQFLKVESSSDLETVLLLDSPKESLALSHSPRARFAENPIIGPTREPTSTLTRRKSALKSRTPSQIRKPISLISESDGSTSSTSDCFDKASPSLLEKDPFFPSPAGSPKLDKTSCASLPSLNPLMSDLLNSEPERNPSLDIAQVSFDGYPSQTKVMSQASESLCLKDYSIFQEHLLNDTELRPRSRTSTFAFETVEKDEMMQRQARRQTGFLTVPVASDQKAQWPQIDSVGSDISPQTALSDCASFVSCSALSVDVSEVLIPKLSLTNPPTLLPTFDNSKPYESSSLLTKAHTSPQEKSHSDSNKLARQLSFSHEGSPLDRLSSISIRQPPIIGRKRSGTVVPPKKPEIISCNPSAEIKEVLLSSCVDRPTNSEEIFLRPPARPPRSARRLSQITNAPLLSVSPAVEVDPINFNQAQTQKGLLSPQSLELKNSNHATLRTSQRHVPSSQPSDRTSTNQVDQESLRLAVTDKRDAFLNQAKLLTSTEQHHSLPINSMRQSKANCPSGNLSESDDDDEFESADEGDENFWTASEQKMTIPTSSSLSIQNQPPISKKLDTFEKEFKSQPSPSLQSPFNLPVQTFPDSNINHDIDCTKKSAMPMIGAFPRSESFMSSYSTSSLFQNESDSSRNVDSRVVNSSGAPMQPSGGLGVSFGSQAEKGEAAVTLEKQINKQLMGLSKALSSKPLETHFEDPHPNHSPERSFEAHSISPGSSVEGYSAQEISNSSSPQAYKRKHHLCSTSFPRISKILNFCSKDSAFEDDSLKEYSDSTTDTAKFKVGRRTKVTKPVLEKLATMPIQRLHTTWKSSTPKNIYEKLSKLYGSLEMQRQEIIWELCETESALVIDLKKVIEIFAFPLRTPEGSWILGVPTEVAKLLDWLEDIVNLHSQLAVQAERSRQYQTHALGVIVHISDVFLEYIPKFEIYQPYLIRFGEVTAAIERMISDGDSDFGEFVRMQSSLPECGKMSLTSFLIKPIQRLMKYPLFFKHLCQTTPPDHPDHRATVTLINSVETMIRALEEVKAREEEYQNLKILQSKIKGLPPRFQLAKRDRRLLAQGLLRRVQIPYRNAHEFYDEYSHDRFCHPKSPTANQSPSLSPSITYHSPHSGSLVYSTPSTFNKIHRNLSRNSVTSSLSTGFSSNRSTRSATIHWDEHLRQNANFRAVGMEGRQVSERRESESHSLFRTTAGSQLPQKTPQTYRPMKKAKESPVHVFVFSDLILLATRHNDGIRLINSSKLHKKKKELTSYYSVLEQIGISRLLSVSDISGELGYAHLVKLNLLPKVDDKFPQTGQQSPVSILLTFPDRAPGTPEPSAYNTLLEERYKWLAAFHKTLESSEPDPSNVSDPLLHLADPCNPTFRHLPFHAQEREERHWWISRHQMVSRELGALEELSEPSEVNTSSYAGTSFGSPRIVTFKTEPPKAHDDNHVRPSHTYEDYLSSQMKSIELGLVTSVP</sequence>
<feature type="domain" description="DH" evidence="2">
    <location>
        <begin position="1099"/>
        <end position="1291"/>
    </location>
</feature>
<feature type="region of interest" description="Disordered" evidence="1">
    <location>
        <begin position="760"/>
        <end position="796"/>
    </location>
</feature>
<dbReference type="GO" id="GO:0005085">
    <property type="term" value="F:guanyl-nucleotide exchange factor activity"/>
    <property type="evidence" value="ECO:0007669"/>
    <property type="project" value="InterPro"/>
</dbReference>
<keyword evidence="4" id="KW-1185">Reference proteome</keyword>
<feature type="compositionally biased region" description="Polar residues" evidence="1">
    <location>
        <begin position="557"/>
        <end position="568"/>
    </location>
</feature>
<dbReference type="InterPro" id="IPR035899">
    <property type="entry name" value="DBL_dom_sf"/>
</dbReference>
<feature type="compositionally biased region" description="Acidic residues" evidence="1">
    <location>
        <begin position="784"/>
        <end position="796"/>
    </location>
</feature>